<keyword evidence="7" id="KW-0106">Calcium</keyword>
<evidence type="ECO:0000256" key="7">
    <source>
        <dbReference type="ARBA" id="ARBA00022837"/>
    </source>
</evidence>
<dbReference type="GO" id="GO:0005891">
    <property type="term" value="C:voltage-gated calcium channel complex"/>
    <property type="evidence" value="ECO:0007669"/>
    <property type="project" value="TreeGrafter"/>
</dbReference>
<evidence type="ECO:0000256" key="2">
    <source>
        <dbReference type="ARBA" id="ARBA00022448"/>
    </source>
</evidence>
<dbReference type="Pfam" id="PF00520">
    <property type="entry name" value="Ion_trans"/>
    <property type="match status" value="4"/>
</dbReference>
<evidence type="ECO:0000259" key="19">
    <source>
        <dbReference type="Pfam" id="PF00520"/>
    </source>
</evidence>
<feature type="transmembrane region" description="Helical" evidence="18">
    <location>
        <begin position="1259"/>
        <end position="1277"/>
    </location>
</feature>
<dbReference type="PANTHER" id="PTHR45628:SF7">
    <property type="entry name" value="VOLTAGE-DEPENDENT CALCIUM CHANNEL TYPE A SUBUNIT ALPHA-1"/>
    <property type="match status" value="1"/>
</dbReference>
<dbReference type="Gene3D" id="1.10.287.70">
    <property type="match status" value="4"/>
</dbReference>
<feature type="domain" description="Ion transport" evidence="19">
    <location>
        <begin position="1552"/>
        <end position="1799"/>
    </location>
</feature>
<feature type="transmembrane region" description="Helical" evidence="18">
    <location>
        <begin position="1614"/>
        <end position="1634"/>
    </location>
</feature>
<keyword evidence="5" id="KW-0107">Calcium channel</keyword>
<keyword evidence="6 18" id="KW-0812">Transmembrane</keyword>
<feature type="transmembrane region" description="Helical" evidence="18">
    <location>
        <begin position="1584"/>
        <end position="1602"/>
    </location>
</feature>
<evidence type="ECO:0000256" key="13">
    <source>
        <dbReference type="ARBA" id="ARBA00023303"/>
    </source>
</evidence>
<comment type="subcellular location">
    <subcellularLocation>
        <location evidence="1">Cell membrane</location>
        <topology evidence="1">Multi-pass membrane protein</topology>
    </subcellularLocation>
</comment>
<feature type="region of interest" description="Disordered" evidence="17">
    <location>
        <begin position="260"/>
        <end position="318"/>
    </location>
</feature>
<feature type="compositionally biased region" description="Basic and acidic residues" evidence="17">
    <location>
        <begin position="179"/>
        <end position="190"/>
    </location>
</feature>
<feature type="transmembrane region" description="Helical" evidence="18">
    <location>
        <begin position="570"/>
        <end position="590"/>
    </location>
</feature>
<evidence type="ECO:0000256" key="10">
    <source>
        <dbReference type="ARBA" id="ARBA00023065"/>
    </source>
</evidence>
<evidence type="ECO:0000256" key="3">
    <source>
        <dbReference type="ARBA" id="ARBA00022475"/>
    </source>
</evidence>
<name>A0AA43QS12_9LECA</name>
<evidence type="ECO:0000256" key="17">
    <source>
        <dbReference type="SAM" id="MobiDB-lite"/>
    </source>
</evidence>
<feature type="compositionally biased region" description="Pro residues" evidence="17">
    <location>
        <begin position="128"/>
        <end position="137"/>
    </location>
</feature>
<keyword evidence="13" id="KW-0407">Ion channel</keyword>
<keyword evidence="4" id="KW-0109">Calcium transport</keyword>
<evidence type="ECO:0000256" key="16">
    <source>
        <dbReference type="ARBA" id="ARBA00067459"/>
    </source>
</evidence>
<feature type="transmembrane region" description="Helical" evidence="18">
    <location>
        <begin position="1217"/>
        <end position="1238"/>
    </location>
</feature>
<comment type="similarity">
    <text evidence="15">Belongs to the calcium channel alpha-1 subunit (TC 1.A.1.11) family.</text>
</comment>
<sequence>MASNRSPPYVPPRRESIPLQDWSQPPDSSLTEGRRSGHTRTASGRARERLSRSLRFQDSLNTRYERVRESSPTGDQRSSLPHVTTPRHAYQNPAPYEDGEVSPVNAAAFQNAMGGMGDIGLSFQPTYEPEPPGPSRPPPRKRRSTLNAISERDDMPTFKMPDTQSAQDSEQEHYNQSQDSDRTPLTDERFLQPISGSRLNTTPASGHSRMGSRLGDNLLTTETGRAGQRISTISSRSLSVNPSTSPLLRAGTIMRKMSQRVVNLSNEPDPVERDMRQERQDREERENKEARMQEPPSLPAMQGYAHDERSSSPLPFEKARPSVSTEAIAQPPPNPLGGKSLGLFGPENWLRLRLCDMLVHPITEPTILLLIVIQTILLAVDSARSIQYHQRSRNWQSSWVSYGLLVLFILYTVEIVARVIVSGLVKNANEYSTVNSNLSRTAALRERVHLFFGPQRQSSTRAAANRADPGQSILRSLTNVQMLPDQSGNSRQAQRIRLARRAFLRHGFNRLDFVAVTSFWVSFVLSLTSIQAKDHIYVFQMLSCLRILRLLGLTSGTAVILRSLKKAAPLLVNVAFLIGFFWLLFAIVGIQAFKSSFRRHCVWYANIEDARRQALANLPITVDSFTQSMAPETLQLCGGYLNESTGRELPWLRPNLHDNGTGTHKGYLCPKGSLCVEGDGPYNGTVSFDNVLHSLQLVFVIMSANTFSDLMYYTMDSDFLAAALFFAIGIVIMSFWLMNLLVAVITSSFQVIREESKTSAFAPEDEQFHFDDDEPTPTRPSYLKRLYEKTYWLWIAIILFDLLVMCLRSSSMSRSRENFIKDTETIVTLILVGEILARFLSDWRNFHRQRCNLVDLGLAVITAAIQIPPIRNSGQPYEWLTFFQIIRIYRVVSAIPITRDLIKKVLGNVTGLLNLIVFVFLITFLTAIFAVQIFRGEFPATDITEATNHITFSDIYNSFIGMYQVLSSENWTILMYNSANYEYPWSTSWIGAAFFVLWFILANFIILNMFIAVIQENFDVTEDEKRLQQVKAFLQQKELGGSSQGNLSLLTIFKFGRDQSRHRDPLDYGQATMEMLLQEAVFRDFLDEQMEPMEELHDDDGTIIDRPSGPVRPGVLSAWYSWILGLLGNLEPNPFYSKMNFFRGTEEQDIRTRAREVVSTAENRKHEQRQYLQKHPTYNVSLFLFSPNHPLRRLCQRVVGPGRGNERINGVNPYKPVWYGFSAFIYMAIVAMVILACVSTPLYQREYFKGRRSYDSRNWFTWTDMGFAALFSLEALIKVVADGFFWTPHAYFRGSWGFIDGIVLATLWINVITSLYNDGAVSRAVGAFKALRALRLLNVSDSARDTFHSVIILGGWKVLSAAFVSLSLLFPFAIYGLNLFNGQMLSCNDPTISNLTDCVGEFNNTPFNPNWTVLTPRQVANPYYNFDDFGSSLSILFQIVSQEGWTDVMWTAMSITGRGTATNDYATQGNAIFFIIFNLLGAVFVLTLFVSVFMRNYTEQTGVAFLTADQRSWLELRKLLRQISPSKRPSKKSEEGWRGWCYRIAVKKRGRWQRLLTFILFLHLVLLILEWYPEPDAWRRARDYAFLAFTVFYIANVIVRIIGLTWKRFRKSSWDLYSIFAISGTVITTLLDLSSYNNRLYAQLHKFFLVSIALLLIPRNNQLDQLFKTAAASLSAIGNLMATWFVLFLVYAIALTQTLGLTRFGTNETGNLNFRNVPKALILLFRMSCGEGWNAIMEDFATIAYPNCNIGGEFYESDCGSAAWARTLFISWNILSMYIFVSLFVSLIYESFSYVYQRSSGISRLDRKEIRKFKQAWATFDPEGTGYIPKDIFPRLLGELSGVFEMRIYAGGDHSVHRILENCQVDARGSESPPPGVVHGVDLAELNRQLRMIDVDDIRRRRNRMEIFYQEIMVSADSRRGVNFTSCLMILAHYNIISDSKSLRLEEYLRRRARLKRVEEEVRRRVVSGFFDMMYWFRIFRARNDFRHSARMVNVPQFSVPEIFVDDQDVNLSPQRDNFDGPFGDIHGAPPQEGSSMRPSLDASGMRHRSNSQGESPHRSDGSPGLSPQLGPSLWPGGRSPSQRSPTLSPHHSPSASAESGHFNWSLSPSHAATTFDGPMDSLTPSGGRSRATSSADADNVIDVFDNSAWGESIRRSFTHRRSGTTRNTRGTLRRRGDRGDRPDPLP</sequence>
<dbReference type="FunFam" id="1.20.120.350:FF:000079">
    <property type="entry name" value="Calcium channel subunit Cch1"/>
    <property type="match status" value="1"/>
</dbReference>
<feature type="transmembrane region" description="Helical" evidence="18">
    <location>
        <begin position="400"/>
        <end position="421"/>
    </location>
</feature>
<dbReference type="PANTHER" id="PTHR45628">
    <property type="entry name" value="VOLTAGE-DEPENDENT CALCIUM CHANNEL TYPE A SUBUNIT ALPHA-1"/>
    <property type="match status" value="1"/>
</dbReference>
<feature type="domain" description="Ion transport" evidence="19">
    <location>
        <begin position="361"/>
        <end position="756"/>
    </location>
</feature>
<feature type="transmembrane region" description="Helical" evidence="18">
    <location>
        <begin position="1350"/>
        <end position="1375"/>
    </location>
</feature>
<dbReference type="EMBL" id="JAPUFD010000012">
    <property type="protein sequence ID" value="MDI1490659.1"/>
    <property type="molecule type" value="Genomic_DNA"/>
</dbReference>
<feature type="domain" description="Ion transport" evidence="19">
    <location>
        <begin position="1224"/>
        <end position="1501"/>
    </location>
</feature>
<keyword evidence="12" id="KW-0325">Glycoprotein</keyword>
<feature type="compositionally biased region" description="Basic and acidic residues" evidence="17">
    <location>
        <begin position="2178"/>
        <end position="2187"/>
    </location>
</feature>
<dbReference type="InterPro" id="IPR050599">
    <property type="entry name" value="VDCC_alpha-1_subunit"/>
</dbReference>
<dbReference type="FunFam" id="1.20.120.350:FF:000098">
    <property type="entry name" value="Calcium channel subunit Cch1"/>
    <property type="match status" value="1"/>
</dbReference>
<keyword evidence="8" id="KW-0851">Voltage-gated channel</keyword>
<evidence type="ECO:0000256" key="1">
    <source>
        <dbReference type="ARBA" id="ARBA00004651"/>
    </source>
</evidence>
<comment type="caution">
    <text evidence="20">The sequence shown here is derived from an EMBL/GenBank/DDBJ whole genome shotgun (WGS) entry which is preliminary data.</text>
</comment>
<keyword evidence="10" id="KW-0406">Ion transport</keyword>
<evidence type="ECO:0000256" key="12">
    <source>
        <dbReference type="ARBA" id="ARBA00023180"/>
    </source>
</evidence>
<keyword evidence="9 18" id="KW-1133">Transmembrane helix</keyword>
<feature type="transmembrane region" description="Helical" evidence="18">
    <location>
        <begin position="513"/>
        <end position="532"/>
    </location>
</feature>
<keyword evidence="3" id="KW-1003">Cell membrane</keyword>
<feature type="transmembrane region" description="Helical" evidence="18">
    <location>
        <begin position="909"/>
        <end position="935"/>
    </location>
</feature>
<feature type="transmembrane region" description="Helical" evidence="18">
    <location>
        <begin position="719"/>
        <end position="745"/>
    </location>
</feature>
<dbReference type="SUPFAM" id="SSF81324">
    <property type="entry name" value="Voltage-gated potassium channels"/>
    <property type="match status" value="4"/>
</dbReference>
<feature type="compositionally biased region" description="Basic and acidic residues" evidence="17">
    <location>
        <begin position="270"/>
        <end position="292"/>
    </location>
</feature>
<feature type="transmembrane region" description="Helical" evidence="18">
    <location>
        <begin position="1471"/>
        <end position="1493"/>
    </location>
</feature>
<feature type="compositionally biased region" description="Polar residues" evidence="17">
    <location>
        <begin position="2103"/>
        <end position="2113"/>
    </location>
</feature>
<feature type="transmembrane region" description="Helical" evidence="18">
    <location>
        <begin position="989"/>
        <end position="1014"/>
    </location>
</feature>
<proteinExistence type="inferred from homology"/>
<keyword evidence="11 18" id="KW-0472">Membrane</keyword>
<evidence type="ECO:0000313" key="21">
    <source>
        <dbReference type="Proteomes" id="UP001161017"/>
    </source>
</evidence>
<dbReference type="InterPro" id="IPR005821">
    <property type="entry name" value="Ion_trans_dom"/>
</dbReference>
<keyword evidence="21" id="KW-1185">Reference proteome</keyword>
<organism evidence="20 21">
    <name type="scientific">Ramalina farinacea</name>
    <dbReference type="NCBI Taxonomy" id="258253"/>
    <lineage>
        <taxon>Eukaryota</taxon>
        <taxon>Fungi</taxon>
        <taxon>Dikarya</taxon>
        <taxon>Ascomycota</taxon>
        <taxon>Pezizomycotina</taxon>
        <taxon>Lecanoromycetes</taxon>
        <taxon>OSLEUM clade</taxon>
        <taxon>Lecanoromycetidae</taxon>
        <taxon>Lecanorales</taxon>
        <taxon>Lecanorineae</taxon>
        <taxon>Ramalinaceae</taxon>
        <taxon>Ramalina</taxon>
    </lineage>
</organism>
<evidence type="ECO:0000256" key="15">
    <source>
        <dbReference type="ARBA" id="ARBA00061395"/>
    </source>
</evidence>
<evidence type="ECO:0000313" key="20">
    <source>
        <dbReference type="EMBL" id="MDI1490659.1"/>
    </source>
</evidence>
<evidence type="ECO:0000256" key="14">
    <source>
        <dbReference type="ARBA" id="ARBA00057587"/>
    </source>
</evidence>
<evidence type="ECO:0000256" key="8">
    <source>
        <dbReference type="ARBA" id="ARBA00022882"/>
    </source>
</evidence>
<feature type="transmembrane region" description="Helical" evidence="18">
    <location>
        <begin position="1555"/>
        <end position="1572"/>
    </location>
</feature>
<evidence type="ECO:0000256" key="18">
    <source>
        <dbReference type="SAM" id="Phobius"/>
    </source>
</evidence>
<feature type="transmembrane region" description="Helical" evidence="18">
    <location>
        <begin position="1770"/>
        <end position="1789"/>
    </location>
</feature>
<evidence type="ECO:0000256" key="5">
    <source>
        <dbReference type="ARBA" id="ARBA00022673"/>
    </source>
</evidence>
<feature type="transmembrane region" description="Helical" evidence="18">
    <location>
        <begin position="1670"/>
        <end position="1694"/>
    </location>
</feature>
<dbReference type="GO" id="GO:0008331">
    <property type="term" value="F:high voltage-gated calcium channel activity"/>
    <property type="evidence" value="ECO:0007669"/>
    <property type="project" value="TreeGrafter"/>
</dbReference>
<feature type="transmembrane region" description="Helical" evidence="18">
    <location>
        <begin position="791"/>
        <end position="811"/>
    </location>
</feature>
<feature type="transmembrane region" description="Helical" evidence="18">
    <location>
        <begin position="544"/>
        <end position="564"/>
    </location>
</feature>
<feature type="compositionally biased region" description="Polar residues" evidence="17">
    <location>
        <begin position="194"/>
        <end position="205"/>
    </location>
</feature>
<feature type="transmembrane region" description="Helical" evidence="18">
    <location>
        <begin position="1640"/>
        <end position="1658"/>
    </location>
</feature>
<comment type="function">
    <text evidence="14">Voltage-gated, high-affinity calcium channel that functions together with MID1 to mediate calcium entry into cells. Required during conditions of environmental stress.</text>
</comment>
<dbReference type="InterPro" id="IPR027359">
    <property type="entry name" value="Volt_channel_dom_sf"/>
</dbReference>
<dbReference type="Proteomes" id="UP001161017">
    <property type="component" value="Unassembled WGS sequence"/>
</dbReference>
<feature type="domain" description="Ion transport" evidence="19">
    <location>
        <begin position="791"/>
        <end position="1024"/>
    </location>
</feature>
<feature type="region of interest" description="Disordered" evidence="17">
    <location>
        <begin position="1"/>
        <end position="215"/>
    </location>
</feature>
<reference evidence="20" key="1">
    <citation type="journal article" date="2023" name="Genome Biol. Evol.">
        <title>First Whole Genome Sequence and Flow Cytometry Genome Size Data for the Lichen-Forming Fungus Ramalina farinacea (Ascomycota).</title>
        <authorList>
            <person name="Llewellyn T."/>
            <person name="Mian S."/>
            <person name="Hill R."/>
            <person name="Leitch I.J."/>
            <person name="Gaya E."/>
        </authorList>
    </citation>
    <scope>NUCLEOTIDE SEQUENCE</scope>
    <source>
        <strain evidence="20">LIQ254RAFAR</strain>
    </source>
</reference>
<dbReference type="FunFam" id="1.10.287.70:FF:000118">
    <property type="entry name" value="Calcium channel subunit Cch1"/>
    <property type="match status" value="1"/>
</dbReference>
<dbReference type="FunFam" id="1.10.287.70:FF:000093">
    <property type="entry name" value="Calcium channel subunit Cch1"/>
    <property type="match status" value="1"/>
</dbReference>
<evidence type="ECO:0000256" key="6">
    <source>
        <dbReference type="ARBA" id="ARBA00022692"/>
    </source>
</evidence>
<gene>
    <name evidence="20" type="primary">CCH1</name>
    <name evidence="20" type="ORF">OHK93_001863</name>
</gene>
<evidence type="ECO:0000256" key="4">
    <source>
        <dbReference type="ARBA" id="ARBA00022568"/>
    </source>
</evidence>
<protein>
    <recommendedName>
        <fullName evidence="16">Calcium-channel protein CCH1</fullName>
    </recommendedName>
</protein>
<feature type="compositionally biased region" description="Polar residues" evidence="17">
    <location>
        <begin position="162"/>
        <end position="178"/>
    </location>
</feature>
<feature type="region of interest" description="Disordered" evidence="17">
    <location>
        <begin position="2014"/>
        <end position="2187"/>
    </location>
</feature>
<feature type="compositionally biased region" description="Polar residues" evidence="17">
    <location>
        <begin position="70"/>
        <end position="82"/>
    </location>
</feature>
<feature type="compositionally biased region" description="Low complexity" evidence="17">
    <location>
        <begin position="2089"/>
        <end position="2098"/>
    </location>
</feature>
<feature type="compositionally biased region" description="Polar residues" evidence="17">
    <location>
        <begin position="2123"/>
        <end position="2137"/>
    </location>
</feature>
<dbReference type="GO" id="GO:0098703">
    <property type="term" value="P:calcium ion import across plasma membrane"/>
    <property type="evidence" value="ECO:0007669"/>
    <property type="project" value="TreeGrafter"/>
</dbReference>
<feature type="transmembrane region" description="Helical" evidence="18">
    <location>
        <begin position="1297"/>
        <end position="1316"/>
    </location>
</feature>
<feature type="compositionally biased region" description="Polar residues" evidence="17">
    <location>
        <begin position="21"/>
        <end position="31"/>
    </location>
</feature>
<evidence type="ECO:0000256" key="11">
    <source>
        <dbReference type="ARBA" id="ARBA00023136"/>
    </source>
</evidence>
<evidence type="ECO:0000256" key="9">
    <source>
        <dbReference type="ARBA" id="ARBA00022989"/>
    </source>
</evidence>
<accession>A0AA43QS12</accession>
<feature type="transmembrane region" description="Helical" evidence="18">
    <location>
        <begin position="362"/>
        <end position="380"/>
    </location>
</feature>
<keyword evidence="2" id="KW-0813">Transport</keyword>
<dbReference type="FunFam" id="1.20.120.350:FF:000063">
    <property type="entry name" value="Calcium channel subunit Cch1"/>
    <property type="match status" value="1"/>
</dbReference>
<dbReference type="Gene3D" id="1.20.120.350">
    <property type="entry name" value="Voltage-gated potassium channels. Chain C"/>
    <property type="match status" value="5"/>
</dbReference>